<sequence length="615" mass="69742">MVLKSKKIWTSATHRNFLLTGLWASIWVKIIFMVLGVSMPLFSHGARWWIPGCGDSIVTIILSEQCDDGNIKNDDGCSSACILEMPQATLVATPDFWVDILNTVFTATKDSRAKYVRLDYGDSGAIALNPIFPNSHTYTTLWIYTWILIVKNNYTWAIATGMIIPQVSVKETVIVSNVPPICGDLICYGTETCGNCAQDCGSCWGWGWGTWSGGWWWGWWWGWGGGWWWGGWSWGDTLSGWISSWSWAPWPVWVPWWGCVGSQCGHASSPEFFVNYRILHGYKNNYKDYNLTEKLTRNQLSKIMARTLTDEKFNPAFEWENRGYKYRNVLRGLWINEYINFNGESSVSYAMVNTMIIRGLEYRKLSDALASFKSTMKWGNQIITRWEVLTLVTKILLPYLGFSGSPDNGITGRLKISETRIRALNLTDAQKRSILWPLFDTTTHAVAAVTTSTRAINLTKFTTGEIMALQQKLFDRNFYYGKIDGKITLDFQKAVNRYMGITATPLIATPPAPLIPPEVPITQTVPAQQLPAPTGFVFYRSYKKWEQSSEIKKLQTLLYNQGFYAGAIDGIYSNQTMDAVFAFQKQQWLLSDSSPAGLKWYLGPGTREALNTMTK</sequence>
<keyword evidence="4" id="KW-0472">Membrane</keyword>
<evidence type="ECO:0000256" key="3">
    <source>
        <dbReference type="ARBA" id="ARBA00023157"/>
    </source>
</evidence>
<keyword evidence="3" id="KW-1015">Disulfide bond</keyword>
<dbReference type="InterPro" id="IPR002477">
    <property type="entry name" value="Peptidoglycan-bd-like"/>
</dbReference>
<dbReference type="InterPro" id="IPR036365">
    <property type="entry name" value="PGBD-like_sf"/>
</dbReference>
<organism evidence="6">
    <name type="scientific">uncultured bacterium</name>
    <name type="common">gcode 4</name>
    <dbReference type="NCBI Taxonomy" id="1234023"/>
    <lineage>
        <taxon>Bacteria</taxon>
        <taxon>environmental samples</taxon>
    </lineage>
</organism>
<dbReference type="EMBL" id="AMFJ01036053">
    <property type="protein sequence ID" value="EKD25490.1"/>
    <property type="molecule type" value="Genomic_DNA"/>
</dbReference>
<accession>K1X5K2</accession>
<proteinExistence type="predicted"/>
<dbReference type="NCBIfam" id="TIGR02232">
    <property type="entry name" value="myxo_disulf_rpt"/>
    <property type="match status" value="1"/>
</dbReference>
<dbReference type="InterPro" id="IPR011936">
    <property type="entry name" value="Myxo_disulph_rpt"/>
</dbReference>
<evidence type="ECO:0000256" key="4">
    <source>
        <dbReference type="SAM" id="Phobius"/>
    </source>
</evidence>
<gene>
    <name evidence="6" type="ORF">ACD_80C00046G0017</name>
</gene>
<reference evidence="6" key="1">
    <citation type="journal article" date="2012" name="Science">
        <title>Fermentation, hydrogen, and sulfur metabolism in multiple uncultivated bacterial phyla.</title>
        <authorList>
            <person name="Wrighton K.C."/>
            <person name="Thomas B.C."/>
            <person name="Sharon I."/>
            <person name="Miller C.S."/>
            <person name="Castelle C.J."/>
            <person name="VerBerkmoes N.C."/>
            <person name="Wilkins M.J."/>
            <person name="Hettich R.L."/>
            <person name="Lipton M.S."/>
            <person name="Williams K.H."/>
            <person name="Long P.E."/>
            <person name="Banfield J.F."/>
        </authorList>
    </citation>
    <scope>NUCLEOTIDE SEQUENCE [LARGE SCALE GENOMIC DNA]</scope>
</reference>
<feature type="domain" description="Peptidoglycan binding-like" evidence="5">
    <location>
        <begin position="548"/>
        <end position="587"/>
    </location>
</feature>
<keyword evidence="4" id="KW-1133">Transmembrane helix</keyword>
<evidence type="ECO:0000256" key="1">
    <source>
        <dbReference type="ARBA" id="ARBA00022729"/>
    </source>
</evidence>
<keyword evidence="1" id="KW-0732">Signal</keyword>
<dbReference type="Gene3D" id="1.10.101.10">
    <property type="entry name" value="PGBD-like superfamily/PGBD"/>
    <property type="match status" value="1"/>
</dbReference>
<protein>
    <recommendedName>
        <fullName evidence="5">Peptidoglycan binding-like domain-containing protein</fullName>
    </recommendedName>
</protein>
<comment type="caution">
    <text evidence="6">The sequence shown here is derived from an EMBL/GenBank/DDBJ whole genome shotgun (WGS) entry which is preliminary data.</text>
</comment>
<dbReference type="InterPro" id="IPR036366">
    <property type="entry name" value="PGBDSf"/>
</dbReference>
<keyword evidence="2" id="KW-0677">Repeat</keyword>
<name>K1X5K2_9BACT</name>
<dbReference type="InterPro" id="IPR035986">
    <property type="entry name" value="PKD_dom_sf"/>
</dbReference>
<feature type="transmembrane region" description="Helical" evidence="4">
    <location>
        <begin position="21"/>
        <end position="42"/>
    </location>
</feature>
<dbReference type="AlphaFoldDB" id="K1X5K2"/>
<evidence type="ECO:0000259" key="5">
    <source>
        <dbReference type="Pfam" id="PF01471"/>
    </source>
</evidence>
<evidence type="ECO:0000256" key="2">
    <source>
        <dbReference type="ARBA" id="ARBA00022737"/>
    </source>
</evidence>
<dbReference type="SUPFAM" id="SSF47090">
    <property type="entry name" value="PGBD-like"/>
    <property type="match status" value="1"/>
</dbReference>
<keyword evidence="4" id="KW-0812">Transmembrane</keyword>
<dbReference type="SUPFAM" id="SSF49299">
    <property type="entry name" value="PKD domain"/>
    <property type="match status" value="1"/>
</dbReference>
<evidence type="ECO:0000313" key="6">
    <source>
        <dbReference type="EMBL" id="EKD25490.1"/>
    </source>
</evidence>
<dbReference type="Pfam" id="PF01471">
    <property type="entry name" value="PG_binding_1"/>
    <property type="match status" value="1"/>
</dbReference>